<dbReference type="CDD" id="cd12148">
    <property type="entry name" value="fungal_TF_MHR"/>
    <property type="match status" value="1"/>
</dbReference>
<dbReference type="GO" id="GO:0006351">
    <property type="term" value="P:DNA-templated transcription"/>
    <property type="evidence" value="ECO:0007669"/>
    <property type="project" value="InterPro"/>
</dbReference>
<dbReference type="PANTHER" id="PTHR31001">
    <property type="entry name" value="UNCHARACTERIZED TRANSCRIPTIONAL REGULATORY PROTEIN"/>
    <property type="match status" value="1"/>
</dbReference>
<feature type="compositionally biased region" description="Low complexity" evidence="3">
    <location>
        <begin position="585"/>
        <end position="601"/>
    </location>
</feature>
<evidence type="ECO:0000313" key="6">
    <source>
        <dbReference type="Proteomes" id="UP000308730"/>
    </source>
</evidence>
<evidence type="ECO:0000313" key="5">
    <source>
        <dbReference type="EMBL" id="THH33361.1"/>
    </source>
</evidence>
<dbReference type="PANTHER" id="PTHR31001:SF56">
    <property type="entry name" value="ZN(2)-C6 FUNGAL-TYPE DOMAIN-CONTAINING PROTEIN"/>
    <property type="match status" value="1"/>
</dbReference>
<dbReference type="GO" id="GO:0005634">
    <property type="term" value="C:nucleus"/>
    <property type="evidence" value="ECO:0007669"/>
    <property type="project" value="UniProtKB-SubCell"/>
</dbReference>
<protein>
    <recommendedName>
        <fullName evidence="4">Xylanolytic transcriptional activator regulatory domain-containing protein</fullName>
    </recommendedName>
</protein>
<dbReference type="GO" id="GO:0008270">
    <property type="term" value="F:zinc ion binding"/>
    <property type="evidence" value="ECO:0007669"/>
    <property type="project" value="InterPro"/>
</dbReference>
<keyword evidence="2" id="KW-0539">Nucleus</keyword>
<dbReference type="InterPro" id="IPR007219">
    <property type="entry name" value="XnlR_reg_dom"/>
</dbReference>
<reference evidence="5 6" key="1">
    <citation type="submission" date="2019-02" db="EMBL/GenBank/DDBJ databases">
        <title>Genome sequencing of the rare red list fungi Antrodiella citrinella (Flaviporus citrinellus).</title>
        <authorList>
            <person name="Buettner E."/>
            <person name="Kellner H."/>
        </authorList>
    </citation>
    <scope>NUCLEOTIDE SEQUENCE [LARGE SCALE GENOMIC DNA]</scope>
    <source>
        <strain evidence="5 6">DSM 108506</strain>
    </source>
</reference>
<feature type="region of interest" description="Disordered" evidence="3">
    <location>
        <begin position="576"/>
        <end position="607"/>
    </location>
</feature>
<evidence type="ECO:0000256" key="2">
    <source>
        <dbReference type="ARBA" id="ARBA00023242"/>
    </source>
</evidence>
<dbReference type="Pfam" id="PF04082">
    <property type="entry name" value="Fungal_trans"/>
    <property type="match status" value="1"/>
</dbReference>
<keyword evidence="6" id="KW-1185">Reference proteome</keyword>
<dbReference type="SMART" id="SM00906">
    <property type="entry name" value="Fungal_trans"/>
    <property type="match status" value="1"/>
</dbReference>
<dbReference type="GO" id="GO:0003677">
    <property type="term" value="F:DNA binding"/>
    <property type="evidence" value="ECO:0007669"/>
    <property type="project" value="InterPro"/>
</dbReference>
<dbReference type="EMBL" id="SGPM01000007">
    <property type="protein sequence ID" value="THH33361.1"/>
    <property type="molecule type" value="Genomic_DNA"/>
</dbReference>
<evidence type="ECO:0000259" key="4">
    <source>
        <dbReference type="SMART" id="SM00906"/>
    </source>
</evidence>
<dbReference type="InterPro" id="IPR050613">
    <property type="entry name" value="Sec_Metabolite_Reg"/>
</dbReference>
<feature type="compositionally biased region" description="Polar residues" evidence="3">
    <location>
        <begin position="22"/>
        <end position="35"/>
    </location>
</feature>
<feature type="region of interest" description="Disordered" evidence="3">
    <location>
        <begin position="22"/>
        <end position="45"/>
    </location>
</feature>
<dbReference type="AlphaFoldDB" id="A0A4S4N637"/>
<dbReference type="OrthoDB" id="424974at2759"/>
<evidence type="ECO:0000256" key="3">
    <source>
        <dbReference type="SAM" id="MobiDB-lite"/>
    </source>
</evidence>
<name>A0A4S4N637_9APHY</name>
<accession>A0A4S4N637</accession>
<comment type="caution">
    <text evidence="5">The sequence shown here is derived from an EMBL/GenBank/DDBJ whole genome shotgun (WGS) entry which is preliminary data.</text>
</comment>
<organism evidence="5 6">
    <name type="scientific">Antrodiella citrinella</name>
    <dbReference type="NCBI Taxonomy" id="2447956"/>
    <lineage>
        <taxon>Eukaryota</taxon>
        <taxon>Fungi</taxon>
        <taxon>Dikarya</taxon>
        <taxon>Basidiomycota</taxon>
        <taxon>Agaricomycotina</taxon>
        <taxon>Agaricomycetes</taxon>
        <taxon>Polyporales</taxon>
        <taxon>Steccherinaceae</taxon>
        <taxon>Antrodiella</taxon>
    </lineage>
</organism>
<evidence type="ECO:0000256" key="1">
    <source>
        <dbReference type="ARBA" id="ARBA00004123"/>
    </source>
</evidence>
<comment type="subcellular location">
    <subcellularLocation>
        <location evidence="1">Nucleus</location>
    </subcellularLocation>
</comment>
<dbReference type="Proteomes" id="UP000308730">
    <property type="component" value="Unassembled WGS sequence"/>
</dbReference>
<proteinExistence type="predicted"/>
<sequence length="724" mass="80546">MTARIAELEKQLADTQQNLRLASSASTGTSRILENSSREPDAPLEDQLPNLVDAVGSLAINIHTEGGTKYYGSTSSSEYLSTLLPGDGTEGVIERLRDPKYLGVPEEILQLVYAFPLGIRDCPYDKSIFLPFFPPRDRAQELADLYFEMDAWQFTPVLRREIEEILNLIYGSSYPIIDSIHPHKLSVFFSIMAQGLAFSRETAASLVQEQYHSLACALVALEPITRGVTCSTVQSFYLIVRFLNTTVRTAAEDCWLIFGICVRVAQVMGLQYDGSAWNLEKEEIQRRRTLFWEIYTWSSWNAFIMGRPPSIYLEDTACKFPDNDADPAISGNELGFHAWKYRYTAACLPWTLKHAFSPGSVSYEVLMELDRKIRTFVIPSKLQVSLQGGEGLPWSSNARLAMQQCNCIFMKEANLLYLHRSFFAIALRDDPVNPLSHKFSPSVVASYRSARRMCVALRGLYLVHAEPLGRFWYFWSCIFSSCIVLSTLVYGSPGCSFAQEALMELNNAASFYEEGSVLCRPPKSMYVLAKLKRRAREAFTAFHAPGSSRGVTEPSPSDWDTCGDALGILGGAHGVVNHPTTAADSPGTSHSSGHSRSSQSPKAPQHFVLGPQTSYERARDPVPAEIPTDSMANQIPMQYDASMHGIQTTPMQSAYLSSLQSTSNNMMDQSMHHLGSLGYYEYGFGAPSDARVQVRPEFPGTPNAPNRQHIWKSFIEGLMDDAAA</sequence>
<gene>
    <name evidence="5" type="ORF">EUX98_g851</name>
</gene>
<feature type="domain" description="Xylanolytic transcriptional activator regulatory" evidence="4">
    <location>
        <begin position="254"/>
        <end position="327"/>
    </location>
</feature>